<dbReference type="Gene3D" id="6.10.140.140">
    <property type="match status" value="1"/>
</dbReference>
<dbReference type="SUPFAM" id="SSF109640">
    <property type="entry name" value="KRAB domain (Kruppel-associated box)"/>
    <property type="match status" value="1"/>
</dbReference>
<dbReference type="CDD" id="cd07765">
    <property type="entry name" value="KRAB_A-box"/>
    <property type="match status" value="1"/>
</dbReference>
<sequence length="101" mass="11959">QQLTIEDVAIEFTPEEWECLAPAQRTLYWDVMLETYRNLLSVDISPIHIIKKLQPKENTNSTDTFQTVILGRHESPGVKDFYLREIQGNMLEFECQWRDDE</sequence>
<evidence type="ECO:0000313" key="2">
    <source>
        <dbReference type="Ensembl" id="ENSCHIP00010026096.1"/>
    </source>
</evidence>
<organism evidence="2">
    <name type="scientific">Capra hircus</name>
    <name type="common">Goat</name>
    <dbReference type="NCBI Taxonomy" id="9925"/>
    <lineage>
        <taxon>Eukaryota</taxon>
        <taxon>Metazoa</taxon>
        <taxon>Chordata</taxon>
        <taxon>Craniata</taxon>
        <taxon>Vertebrata</taxon>
        <taxon>Euteleostomi</taxon>
        <taxon>Mammalia</taxon>
        <taxon>Eutheria</taxon>
        <taxon>Laurasiatheria</taxon>
        <taxon>Artiodactyla</taxon>
        <taxon>Ruminantia</taxon>
        <taxon>Pecora</taxon>
        <taxon>Bovidae</taxon>
        <taxon>Caprinae</taxon>
        <taxon>Capra</taxon>
    </lineage>
</organism>
<dbReference type="Ensembl" id="ENSCHIT00010036833.1">
    <property type="protein sequence ID" value="ENSCHIP00010026096.1"/>
    <property type="gene ID" value="ENSCHIG00010019427.1"/>
</dbReference>
<dbReference type="PANTHER" id="PTHR23232:SF158">
    <property type="entry name" value="KRAB DOMAIN-CONTAINING PROTEIN 5"/>
    <property type="match status" value="1"/>
</dbReference>
<dbReference type="AlphaFoldDB" id="A0A8C2RBH5"/>
<dbReference type="SMART" id="SM00349">
    <property type="entry name" value="KRAB"/>
    <property type="match status" value="1"/>
</dbReference>
<dbReference type="InterPro" id="IPR050169">
    <property type="entry name" value="Krueppel_C2H2_ZnF"/>
</dbReference>
<dbReference type="PANTHER" id="PTHR23232">
    <property type="entry name" value="KRAB DOMAIN C2H2 ZINC FINGER"/>
    <property type="match status" value="1"/>
</dbReference>
<dbReference type="GO" id="GO:0006355">
    <property type="term" value="P:regulation of DNA-templated transcription"/>
    <property type="evidence" value="ECO:0007669"/>
    <property type="project" value="InterPro"/>
</dbReference>
<name>A0A8C2RBH5_CAPHI</name>
<feature type="domain" description="KRAB" evidence="1">
    <location>
        <begin position="3"/>
        <end position="80"/>
    </location>
</feature>
<dbReference type="InterPro" id="IPR001909">
    <property type="entry name" value="KRAB"/>
</dbReference>
<evidence type="ECO:0000259" key="1">
    <source>
        <dbReference type="PROSITE" id="PS50805"/>
    </source>
</evidence>
<accession>A0A8C2RBH5</accession>
<dbReference type="InterPro" id="IPR036051">
    <property type="entry name" value="KRAB_dom_sf"/>
</dbReference>
<reference evidence="2" key="2">
    <citation type="submission" date="2025-08" db="UniProtKB">
        <authorList>
            <consortium name="Ensembl"/>
        </authorList>
    </citation>
    <scope>IDENTIFICATION</scope>
</reference>
<dbReference type="Pfam" id="PF01352">
    <property type="entry name" value="KRAB"/>
    <property type="match status" value="1"/>
</dbReference>
<reference evidence="2" key="1">
    <citation type="submission" date="2019-03" db="EMBL/GenBank/DDBJ databases">
        <title>Genome sequencing and reference-guided assembly of Black Bengal Goat (Capra hircus).</title>
        <authorList>
            <person name="Siddiki A.Z."/>
            <person name="Baten A."/>
            <person name="Billah M."/>
            <person name="Alam M.A.U."/>
            <person name="Shawrob K.S.M."/>
            <person name="Saha S."/>
            <person name="Chowdhury M."/>
            <person name="Rahman A.H."/>
            <person name="Stear M."/>
            <person name="Miah G."/>
            <person name="Das G.B."/>
            <person name="Hossain M.M."/>
            <person name="Kumkum M."/>
            <person name="Islam M.S."/>
            <person name="Mollah A.M."/>
            <person name="Ahsan A."/>
            <person name="Tusar F."/>
            <person name="Khan M.K.I."/>
        </authorList>
    </citation>
    <scope>NUCLEOTIDE SEQUENCE [LARGE SCALE GENOMIC DNA]</scope>
</reference>
<dbReference type="PROSITE" id="PS50805">
    <property type="entry name" value="KRAB"/>
    <property type="match status" value="1"/>
</dbReference>
<protein>
    <recommendedName>
        <fullName evidence="1">KRAB domain-containing protein</fullName>
    </recommendedName>
</protein>
<proteinExistence type="predicted"/>